<dbReference type="AlphaFoldDB" id="A0A1G6RY33"/>
<feature type="transmembrane region" description="Helical" evidence="1">
    <location>
        <begin position="12"/>
        <end position="33"/>
    </location>
</feature>
<dbReference type="Proteomes" id="UP000199603">
    <property type="component" value="Unassembled WGS sequence"/>
</dbReference>
<organism evidence="2 3">
    <name type="scientific">Aquimonas voraii</name>
    <dbReference type="NCBI Taxonomy" id="265719"/>
    <lineage>
        <taxon>Bacteria</taxon>
        <taxon>Pseudomonadati</taxon>
        <taxon>Pseudomonadota</taxon>
        <taxon>Gammaproteobacteria</taxon>
        <taxon>Lysobacterales</taxon>
        <taxon>Lysobacteraceae</taxon>
        <taxon>Aquimonas</taxon>
    </lineage>
</organism>
<keyword evidence="1" id="KW-1133">Transmembrane helix</keyword>
<evidence type="ECO:0008006" key="4">
    <source>
        <dbReference type="Google" id="ProtNLM"/>
    </source>
</evidence>
<reference evidence="2 3" key="1">
    <citation type="submission" date="2016-10" db="EMBL/GenBank/DDBJ databases">
        <authorList>
            <person name="de Groot N.N."/>
        </authorList>
    </citation>
    <scope>NUCLEOTIDE SEQUENCE [LARGE SCALE GENOMIC DNA]</scope>
    <source>
        <strain evidence="2 3">DSM 16957</strain>
    </source>
</reference>
<dbReference type="SUPFAM" id="SSF53474">
    <property type="entry name" value="alpha/beta-Hydrolases"/>
    <property type="match status" value="1"/>
</dbReference>
<dbReference type="EMBL" id="FNAG01000001">
    <property type="protein sequence ID" value="SDD09582.1"/>
    <property type="molecule type" value="Genomic_DNA"/>
</dbReference>
<keyword evidence="1" id="KW-0472">Membrane</keyword>
<dbReference type="RefSeq" id="WP_143006509.1">
    <property type="nucleotide sequence ID" value="NZ_FNAG01000001.1"/>
</dbReference>
<evidence type="ECO:0000313" key="3">
    <source>
        <dbReference type="Proteomes" id="UP000199603"/>
    </source>
</evidence>
<accession>A0A1G6RY33</accession>
<dbReference type="InterPro" id="IPR029058">
    <property type="entry name" value="AB_hydrolase_fold"/>
</dbReference>
<protein>
    <recommendedName>
        <fullName evidence="4">Serine aminopeptidase S33 domain-containing protein</fullName>
    </recommendedName>
</protein>
<sequence length="265" mass="28246">MSRYPGRRVRWFLPLLILPVLAYGAACAMLYGAQRSLIYHPQPRALAAGAHEAWLQSKDVPIQLSVRERAGADALIYFGGNAEDVSLTLPQLAATFPAHALYLPHYRGYGGSGGEPSEAALVADALTVFDHVAARHARVAVVGRSLGSGVAMQLARHRAVSRLVLVTPFDSLVGVASEQFPWIPVDLLLADRFDSAAAAAEVRAPVALLVAAQDRLVRPERTAALQRAFAPKQAELRVLAGVDHNTIGLHPDYAAALSAGVLGTR</sequence>
<dbReference type="OrthoDB" id="9798884at2"/>
<gene>
    <name evidence="2" type="ORF">SAMN04488509_101179</name>
</gene>
<evidence type="ECO:0000256" key="1">
    <source>
        <dbReference type="SAM" id="Phobius"/>
    </source>
</evidence>
<keyword evidence="1" id="KW-0812">Transmembrane</keyword>
<dbReference type="STRING" id="265719.SAMN04488509_101179"/>
<keyword evidence="3" id="KW-1185">Reference proteome</keyword>
<name>A0A1G6RY33_9GAMM</name>
<dbReference type="Gene3D" id="3.40.50.1820">
    <property type="entry name" value="alpha/beta hydrolase"/>
    <property type="match status" value="1"/>
</dbReference>
<dbReference type="PANTHER" id="PTHR12277">
    <property type="entry name" value="ALPHA/BETA HYDROLASE DOMAIN-CONTAINING PROTEIN"/>
    <property type="match status" value="1"/>
</dbReference>
<proteinExistence type="predicted"/>
<evidence type="ECO:0000313" key="2">
    <source>
        <dbReference type="EMBL" id="SDD09582.1"/>
    </source>
</evidence>